<protein>
    <submittedName>
        <fullName evidence="1">Uncharacterized protein</fullName>
    </submittedName>
</protein>
<sequence>MKIDKAMVAASNYYLFERALGYLGLCKFRPRSERIKLLTSAGRYRREAYRFGQLLKALNS</sequence>
<reference evidence="1" key="1">
    <citation type="journal article" date="2021" name="PeerJ">
        <title>Extensive microbial diversity within the chicken gut microbiome revealed by metagenomics and culture.</title>
        <authorList>
            <person name="Gilroy R."/>
            <person name="Ravi A."/>
            <person name="Getino M."/>
            <person name="Pursley I."/>
            <person name="Horton D.L."/>
            <person name="Alikhan N.F."/>
            <person name="Baker D."/>
            <person name="Gharbi K."/>
            <person name="Hall N."/>
            <person name="Watson M."/>
            <person name="Adriaenssens E.M."/>
            <person name="Foster-Nyarko E."/>
            <person name="Jarju S."/>
            <person name="Secka A."/>
            <person name="Antonio M."/>
            <person name="Oren A."/>
            <person name="Chaudhuri R.R."/>
            <person name="La Ragione R."/>
            <person name="Hildebrand F."/>
            <person name="Pallen M.J."/>
        </authorList>
    </citation>
    <scope>NUCLEOTIDE SEQUENCE</scope>
    <source>
        <strain evidence="1">ChiHjej11B10-15683</strain>
    </source>
</reference>
<accession>A0A921HC94</accession>
<organism evidence="1 2">
    <name type="scientific">Gallibacterium anatis</name>
    <dbReference type="NCBI Taxonomy" id="750"/>
    <lineage>
        <taxon>Bacteria</taxon>
        <taxon>Pseudomonadati</taxon>
        <taxon>Pseudomonadota</taxon>
        <taxon>Gammaproteobacteria</taxon>
        <taxon>Pasteurellales</taxon>
        <taxon>Pasteurellaceae</taxon>
        <taxon>Gallibacterium</taxon>
    </lineage>
</organism>
<reference evidence="1" key="2">
    <citation type="submission" date="2021-09" db="EMBL/GenBank/DDBJ databases">
        <authorList>
            <person name="Gilroy R."/>
        </authorList>
    </citation>
    <scope>NUCLEOTIDE SEQUENCE</scope>
    <source>
        <strain evidence="1">ChiHjej11B10-15683</strain>
    </source>
</reference>
<comment type="caution">
    <text evidence="1">The sequence shown here is derived from an EMBL/GenBank/DDBJ whole genome shotgun (WGS) entry which is preliminary data.</text>
</comment>
<dbReference type="Proteomes" id="UP000749334">
    <property type="component" value="Unassembled WGS sequence"/>
</dbReference>
<gene>
    <name evidence="1" type="ORF">K8W15_09870</name>
</gene>
<proteinExistence type="predicted"/>
<dbReference type="AlphaFoldDB" id="A0A921HC94"/>
<dbReference type="EMBL" id="DYVQ01000079">
    <property type="protein sequence ID" value="HJF74469.1"/>
    <property type="molecule type" value="Genomic_DNA"/>
</dbReference>
<evidence type="ECO:0000313" key="2">
    <source>
        <dbReference type="Proteomes" id="UP000749334"/>
    </source>
</evidence>
<name>A0A921HC94_9PAST</name>
<evidence type="ECO:0000313" key="1">
    <source>
        <dbReference type="EMBL" id="HJF74469.1"/>
    </source>
</evidence>